<gene>
    <name evidence="1" type="ORF">R70211_06075</name>
</gene>
<comment type="caution">
    <text evidence="1">The sequence shown here is derived from an EMBL/GenBank/DDBJ whole genome shotgun (WGS) entry which is preliminary data.</text>
</comment>
<dbReference type="InterPro" id="IPR018721">
    <property type="entry name" value="DUF2252"/>
</dbReference>
<dbReference type="Pfam" id="PF10009">
    <property type="entry name" value="DUF2252"/>
    <property type="match status" value="1"/>
</dbReference>
<reference evidence="1" key="1">
    <citation type="submission" date="2021-02" db="EMBL/GenBank/DDBJ databases">
        <authorList>
            <person name="Vanwijnsberghe S."/>
        </authorList>
    </citation>
    <scope>NUCLEOTIDE SEQUENCE</scope>
    <source>
        <strain evidence="1">R-70211</strain>
    </source>
</reference>
<proteinExistence type="predicted"/>
<protein>
    <recommendedName>
        <fullName evidence="3">DUF2252 domain-containing protein</fullName>
    </recommendedName>
</protein>
<dbReference type="PANTHER" id="PTHR39441:SF1">
    <property type="entry name" value="DUF2252 DOMAIN-CONTAINING PROTEIN"/>
    <property type="match status" value="1"/>
</dbReference>
<accession>A0A9N8R3G6</accession>
<keyword evidence="2" id="KW-1185">Reference proteome</keyword>
<evidence type="ECO:0000313" key="1">
    <source>
        <dbReference type="EMBL" id="CAE6947735.1"/>
    </source>
</evidence>
<evidence type="ECO:0008006" key="3">
    <source>
        <dbReference type="Google" id="ProtNLM"/>
    </source>
</evidence>
<organism evidence="1 2">
    <name type="scientific">Paraburkholderia domus</name>
    <dbReference type="NCBI Taxonomy" id="2793075"/>
    <lineage>
        <taxon>Bacteria</taxon>
        <taxon>Pseudomonadati</taxon>
        <taxon>Pseudomonadota</taxon>
        <taxon>Betaproteobacteria</taxon>
        <taxon>Burkholderiales</taxon>
        <taxon>Burkholderiaceae</taxon>
        <taxon>Paraburkholderia</taxon>
    </lineage>
</organism>
<dbReference type="PANTHER" id="PTHR39441">
    <property type="entry name" value="DUF2252 DOMAIN-CONTAINING PROTEIN"/>
    <property type="match status" value="1"/>
</dbReference>
<dbReference type="EMBL" id="CAJNAS010000021">
    <property type="protein sequence ID" value="CAE6947735.1"/>
    <property type="molecule type" value="Genomic_DNA"/>
</dbReference>
<sequence length="477" mass="53011">MQKVSLRLLEGAKPGDSGEVPVAPDLHPRAERYAFGKTLRKKIPRELHAAWNPPSRRPDPVHLVKESDKGRIPELVPLRHGRMAQSAFTFYRGAALNMAEDLASTPSTGVHVQCCGDAHLVNFRGFATPERNVIFAINDLDETLPAPWEWDIKRLAASFVIACRDNGLSESTAMDAVLTCVRSYREHMAEFSEMKSLDLWYFALEIETLISGIREPDIRRRAIRRLEKERRASIAEEVFPKLAEGSDHTALIKDQPPTIFHMKGHLAGKIDAGILKAYALYRESLTPAHHVILDRFRLLDAAIKVVGVGSVGTRCWVALLMDGASDPLILQIKQARPSVLEAYADKSAYPNHGQRVVNGHRLMQPSSDIFLGWCEGTAGRHFYVRQLRDVKIKAAVEAFGKAEMTVFADWCGQSLALSHARSGDASVISGYLGKSDVFDEALAAFSVAYADQTEADHDLLKRAIRNGKIKAQFEAQR</sequence>
<dbReference type="AlphaFoldDB" id="A0A9N8R3G6"/>
<dbReference type="RefSeq" id="WP_201079869.1">
    <property type="nucleotide sequence ID" value="NZ_CAJNAS010000021.1"/>
</dbReference>
<evidence type="ECO:0000313" key="2">
    <source>
        <dbReference type="Proteomes" id="UP000675121"/>
    </source>
</evidence>
<dbReference type="Proteomes" id="UP000675121">
    <property type="component" value="Unassembled WGS sequence"/>
</dbReference>
<name>A0A9N8R3G6_9BURK</name>